<reference evidence="4 5" key="1">
    <citation type="submission" date="2018-08" db="EMBL/GenBank/DDBJ databases">
        <title>A genome reference for cultivated species of the human gut microbiota.</title>
        <authorList>
            <person name="Zou Y."/>
            <person name="Xue W."/>
            <person name="Luo G."/>
        </authorList>
    </citation>
    <scope>NUCLEOTIDE SEQUENCE [LARGE SCALE GENOMIC DNA]</scope>
    <source>
        <strain evidence="1 4">AF12-11</strain>
        <strain evidence="3 6">AF31-13BH</strain>
        <strain evidence="2 5">AM40-15AC</strain>
    </source>
</reference>
<evidence type="ECO:0000313" key="5">
    <source>
        <dbReference type="Proteomes" id="UP000284883"/>
    </source>
</evidence>
<dbReference type="EMBL" id="QSAJ01000011">
    <property type="protein sequence ID" value="RGW54175.1"/>
    <property type="molecule type" value="Genomic_DNA"/>
</dbReference>
<evidence type="ECO:0000313" key="3">
    <source>
        <dbReference type="EMBL" id="RHN18445.1"/>
    </source>
</evidence>
<dbReference type="Proteomes" id="UP000285652">
    <property type="component" value="Unassembled WGS sequence"/>
</dbReference>
<evidence type="ECO:0000313" key="1">
    <source>
        <dbReference type="EMBL" id="RGW54175.1"/>
    </source>
</evidence>
<evidence type="ECO:0000313" key="6">
    <source>
        <dbReference type="Proteomes" id="UP000285652"/>
    </source>
</evidence>
<sequence length="155" mass="16472">MIIEIPGYKTLDLDYLVLDYNGTIAVDGLIPPAIKERLLLLGDSFKIYVLTADTHGTAAAMCDGLPLEIMTFPSGSAMDEKLRILNSLGAEHCIAIGNGRNDVPMCQAAVLSIAVMGTEGAYGKLISECDVCTTSIADALDLLMLPKRLVATLRG</sequence>
<comment type="caution">
    <text evidence="1">The sequence shown here is derived from an EMBL/GenBank/DDBJ whole genome shotgun (WGS) entry which is preliminary data.</text>
</comment>
<protein>
    <submittedName>
        <fullName evidence="1">ATPase P</fullName>
    </submittedName>
</protein>
<accession>A0A395XS86</accession>
<dbReference type="InterPro" id="IPR036412">
    <property type="entry name" value="HAD-like_sf"/>
</dbReference>
<name>A0A395XS86_9FIRM</name>
<dbReference type="EMBL" id="QRQQ01000002">
    <property type="protein sequence ID" value="RHN18445.1"/>
    <property type="molecule type" value="Genomic_DNA"/>
</dbReference>
<dbReference type="Proteomes" id="UP000284883">
    <property type="component" value="Unassembled WGS sequence"/>
</dbReference>
<dbReference type="Gene3D" id="3.40.50.1000">
    <property type="entry name" value="HAD superfamily/HAD-like"/>
    <property type="match status" value="1"/>
</dbReference>
<dbReference type="RefSeq" id="WP_118001220.1">
    <property type="nucleotide sequence ID" value="NZ_AP031430.1"/>
</dbReference>
<dbReference type="SUPFAM" id="SSF56784">
    <property type="entry name" value="HAD-like"/>
    <property type="match status" value="1"/>
</dbReference>
<dbReference type="InterPro" id="IPR023214">
    <property type="entry name" value="HAD_sf"/>
</dbReference>
<evidence type="ECO:0000313" key="2">
    <source>
        <dbReference type="EMBL" id="RHB39054.1"/>
    </source>
</evidence>
<gene>
    <name evidence="2" type="ORF">DW885_09595</name>
    <name evidence="1" type="ORF">DWV67_06320</name>
    <name evidence="3" type="ORF">DWZ24_04395</name>
</gene>
<evidence type="ECO:0000313" key="4">
    <source>
        <dbReference type="Proteomes" id="UP000266376"/>
    </source>
</evidence>
<dbReference type="AlphaFoldDB" id="A0A395XS86"/>
<dbReference type="Proteomes" id="UP000266376">
    <property type="component" value="Unassembled WGS sequence"/>
</dbReference>
<proteinExistence type="predicted"/>
<dbReference type="EMBL" id="QSGQ01000006">
    <property type="protein sequence ID" value="RHB39054.1"/>
    <property type="molecule type" value="Genomic_DNA"/>
</dbReference>
<organism evidence="1 4">
    <name type="scientific">Dorea formicigenerans</name>
    <dbReference type="NCBI Taxonomy" id="39486"/>
    <lineage>
        <taxon>Bacteria</taxon>
        <taxon>Bacillati</taxon>
        <taxon>Bacillota</taxon>
        <taxon>Clostridia</taxon>
        <taxon>Lachnospirales</taxon>
        <taxon>Lachnospiraceae</taxon>
        <taxon>Dorea</taxon>
    </lineage>
</organism>